<dbReference type="CDD" id="cd05013">
    <property type="entry name" value="SIS_RpiR"/>
    <property type="match status" value="1"/>
</dbReference>
<evidence type="ECO:0000259" key="5">
    <source>
        <dbReference type="PROSITE" id="PS51464"/>
    </source>
</evidence>
<dbReference type="InterPro" id="IPR046348">
    <property type="entry name" value="SIS_dom_sf"/>
</dbReference>
<dbReference type="RefSeq" id="WP_073630740.1">
    <property type="nucleotide sequence ID" value="NZ_FRXO01000007.1"/>
</dbReference>
<dbReference type="InterPro" id="IPR001347">
    <property type="entry name" value="SIS_dom"/>
</dbReference>
<reference evidence="6 7" key="1">
    <citation type="submission" date="2016-12" db="EMBL/GenBank/DDBJ databases">
        <authorList>
            <person name="Song W.-J."/>
            <person name="Kurnit D.M."/>
        </authorList>
    </citation>
    <scope>NUCLEOTIDE SEQUENCE [LARGE SCALE GENOMIC DNA]</scope>
    <source>
        <strain evidence="6 7">DSM 19599</strain>
    </source>
</reference>
<feature type="domain" description="HTH rpiR-type" evidence="4">
    <location>
        <begin position="15"/>
        <end position="91"/>
    </location>
</feature>
<evidence type="ECO:0000259" key="4">
    <source>
        <dbReference type="PROSITE" id="PS51071"/>
    </source>
</evidence>
<keyword evidence="7" id="KW-1185">Reference proteome</keyword>
<dbReference type="OrthoDB" id="8582409at2"/>
<protein>
    <submittedName>
        <fullName evidence="6">Transcriptional regulator, RpiR family</fullName>
    </submittedName>
</protein>
<sequence length="297" mass="32101">MSSRDVTTPARGPSENVLEVVRTLRDSLRRSDRKVADVVLADPRRILNATVAETAEIAEVSQPTVIRFCAAIGCQGFQDFKLRLAQSLALGTPATHSVLSGSDTLSEVVEKIFDYTITSLDWARHHLEPGPLEAAVEAILKAGHIEFFGHGASGIVAADAQQKFPLFGISCGAQIDSHQQIMAASMMKPGQVAVVISNTGRTRSIIEVARTARETGATVIGMTGADAPLALYCDIVLKVETLDNTNIYTPTISRIAALAVVDVLSTAVALRRDDAHRKRFARMKQRLNELRFNNDAP</sequence>
<dbReference type="PANTHER" id="PTHR30514">
    <property type="entry name" value="GLUCOKINASE"/>
    <property type="match status" value="1"/>
</dbReference>
<dbReference type="GO" id="GO:0097367">
    <property type="term" value="F:carbohydrate derivative binding"/>
    <property type="evidence" value="ECO:0007669"/>
    <property type="project" value="InterPro"/>
</dbReference>
<dbReference type="InterPro" id="IPR009057">
    <property type="entry name" value="Homeodomain-like_sf"/>
</dbReference>
<evidence type="ECO:0000256" key="2">
    <source>
        <dbReference type="ARBA" id="ARBA00023125"/>
    </source>
</evidence>
<dbReference type="GO" id="GO:1901135">
    <property type="term" value="P:carbohydrate derivative metabolic process"/>
    <property type="evidence" value="ECO:0007669"/>
    <property type="project" value="InterPro"/>
</dbReference>
<dbReference type="PROSITE" id="PS51464">
    <property type="entry name" value="SIS"/>
    <property type="match status" value="1"/>
</dbReference>
<dbReference type="InterPro" id="IPR000281">
    <property type="entry name" value="HTH_RpiR"/>
</dbReference>
<dbReference type="Pfam" id="PF01418">
    <property type="entry name" value="HTH_6"/>
    <property type="match status" value="1"/>
</dbReference>
<gene>
    <name evidence="6" type="ORF">SAMN02745172_03316</name>
</gene>
<dbReference type="Pfam" id="PF01380">
    <property type="entry name" value="SIS"/>
    <property type="match status" value="1"/>
</dbReference>
<proteinExistence type="predicted"/>
<keyword evidence="2" id="KW-0238">DNA-binding</keyword>
<dbReference type="Gene3D" id="1.10.10.10">
    <property type="entry name" value="Winged helix-like DNA-binding domain superfamily/Winged helix DNA-binding domain"/>
    <property type="match status" value="1"/>
</dbReference>
<dbReference type="InterPro" id="IPR035472">
    <property type="entry name" value="RpiR-like_SIS"/>
</dbReference>
<evidence type="ECO:0000256" key="1">
    <source>
        <dbReference type="ARBA" id="ARBA00023015"/>
    </source>
</evidence>
<evidence type="ECO:0000313" key="6">
    <source>
        <dbReference type="EMBL" id="SHO66657.1"/>
    </source>
</evidence>
<dbReference type="EMBL" id="FRXO01000007">
    <property type="protein sequence ID" value="SHO66657.1"/>
    <property type="molecule type" value="Genomic_DNA"/>
</dbReference>
<dbReference type="Gene3D" id="3.40.50.10490">
    <property type="entry name" value="Glucose-6-phosphate isomerase like protein, domain 1"/>
    <property type="match status" value="1"/>
</dbReference>
<dbReference type="STRING" id="1123029.SAMN02745172_03316"/>
<dbReference type="SUPFAM" id="SSF46689">
    <property type="entry name" value="Homeodomain-like"/>
    <property type="match status" value="1"/>
</dbReference>
<feature type="domain" description="SIS" evidence="5">
    <location>
        <begin position="135"/>
        <end position="274"/>
    </location>
</feature>
<evidence type="ECO:0000256" key="3">
    <source>
        <dbReference type="ARBA" id="ARBA00023163"/>
    </source>
</evidence>
<dbReference type="InterPro" id="IPR036388">
    <property type="entry name" value="WH-like_DNA-bd_sf"/>
</dbReference>
<organism evidence="6 7">
    <name type="scientific">Pseudoxanthobacter soli DSM 19599</name>
    <dbReference type="NCBI Taxonomy" id="1123029"/>
    <lineage>
        <taxon>Bacteria</taxon>
        <taxon>Pseudomonadati</taxon>
        <taxon>Pseudomonadota</taxon>
        <taxon>Alphaproteobacteria</taxon>
        <taxon>Hyphomicrobiales</taxon>
        <taxon>Segnochrobactraceae</taxon>
        <taxon>Pseudoxanthobacter</taxon>
    </lineage>
</organism>
<keyword evidence="1" id="KW-0805">Transcription regulation</keyword>
<name>A0A1M7ZP49_9HYPH</name>
<dbReference type="InterPro" id="IPR047640">
    <property type="entry name" value="RpiR-like"/>
</dbReference>
<dbReference type="PANTHER" id="PTHR30514:SF1">
    <property type="entry name" value="HTH-TYPE TRANSCRIPTIONAL REGULATOR HEXR-RELATED"/>
    <property type="match status" value="1"/>
</dbReference>
<dbReference type="PROSITE" id="PS51071">
    <property type="entry name" value="HTH_RPIR"/>
    <property type="match status" value="1"/>
</dbReference>
<evidence type="ECO:0000313" key="7">
    <source>
        <dbReference type="Proteomes" id="UP000186406"/>
    </source>
</evidence>
<dbReference type="Proteomes" id="UP000186406">
    <property type="component" value="Unassembled WGS sequence"/>
</dbReference>
<dbReference type="GO" id="GO:0003700">
    <property type="term" value="F:DNA-binding transcription factor activity"/>
    <property type="evidence" value="ECO:0007669"/>
    <property type="project" value="InterPro"/>
</dbReference>
<dbReference type="GO" id="GO:0003677">
    <property type="term" value="F:DNA binding"/>
    <property type="evidence" value="ECO:0007669"/>
    <property type="project" value="UniProtKB-KW"/>
</dbReference>
<dbReference type="SUPFAM" id="SSF53697">
    <property type="entry name" value="SIS domain"/>
    <property type="match status" value="1"/>
</dbReference>
<dbReference type="AlphaFoldDB" id="A0A1M7ZP49"/>
<keyword evidence="3" id="KW-0804">Transcription</keyword>
<accession>A0A1M7ZP49</accession>